<dbReference type="SUPFAM" id="SSF53067">
    <property type="entry name" value="Actin-like ATPase domain"/>
    <property type="match status" value="1"/>
</dbReference>
<dbReference type="GO" id="GO:0140662">
    <property type="term" value="F:ATP-dependent protein folding chaperone"/>
    <property type="evidence" value="ECO:0007669"/>
    <property type="project" value="InterPro"/>
</dbReference>
<protein>
    <submittedName>
        <fullName evidence="4">Uncharacterized protein</fullName>
    </submittedName>
</protein>
<accession>A0A7J7LJ00</accession>
<dbReference type="InterPro" id="IPR043129">
    <property type="entry name" value="ATPase_NBD"/>
</dbReference>
<dbReference type="EMBL" id="JACGCM010002249">
    <property type="protein sequence ID" value="KAF6142617.1"/>
    <property type="molecule type" value="Genomic_DNA"/>
</dbReference>
<proteinExistence type="predicted"/>
<feature type="compositionally biased region" description="Basic and acidic residues" evidence="3">
    <location>
        <begin position="135"/>
        <end position="145"/>
    </location>
</feature>
<dbReference type="SUPFAM" id="SSF100920">
    <property type="entry name" value="Heat shock protein 70kD (HSP70), peptide-binding domain"/>
    <property type="match status" value="1"/>
</dbReference>
<dbReference type="Gene3D" id="2.60.34.10">
    <property type="entry name" value="Substrate Binding Domain Of DNAk, Chain A, domain 1"/>
    <property type="match status" value="1"/>
</dbReference>
<dbReference type="Gene3D" id="3.30.420.40">
    <property type="match status" value="1"/>
</dbReference>
<evidence type="ECO:0000313" key="5">
    <source>
        <dbReference type="Proteomes" id="UP000541444"/>
    </source>
</evidence>
<dbReference type="InterPro" id="IPR029047">
    <property type="entry name" value="HSP70_peptide-bd_sf"/>
</dbReference>
<feature type="region of interest" description="Disordered" evidence="3">
    <location>
        <begin position="170"/>
        <end position="190"/>
    </location>
</feature>
<feature type="compositionally biased region" description="Polar residues" evidence="3">
    <location>
        <begin position="174"/>
        <end position="190"/>
    </location>
</feature>
<dbReference type="Proteomes" id="UP000541444">
    <property type="component" value="Unassembled WGS sequence"/>
</dbReference>
<evidence type="ECO:0000313" key="4">
    <source>
        <dbReference type="EMBL" id="KAF6142617.1"/>
    </source>
</evidence>
<dbReference type="GO" id="GO:0005524">
    <property type="term" value="F:ATP binding"/>
    <property type="evidence" value="ECO:0007669"/>
    <property type="project" value="UniProtKB-KW"/>
</dbReference>
<keyword evidence="2" id="KW-0067">ATP-binding</keyword>
<keyword evidence="5" id="KW-1185">Reference proteome</keyword>
<dbReference type="AlphaFoldDB" id="A0A7J7LJ00"/>
<dbReference type="InterPro" id="IPR013126">
    <property type="entry name" value="Hsp_70_fam"/>
</dbReference>
<keyword evidence="1" id="KW-0547">Nucleotide-binding</keyword>
<evidence type="ECO:0000256" key="2">
    <source>
        <dbReference type="ARBA" id="ARBA00022840"/>
    </source>
</evidence>
<evidence type="ECO:0000256" key="3">
    <source>
        <dbReference type="SAM" id="MobiDB-lite"/>
    </source>
</evidence>
<comment type="caution">
    <text evidence="4">The sequence shown here is derived from an EMBL/GenBank/DDBJ whole genome shotgun (WGS) entry which is preliminary data.</text>
</comment>
<name>A0A7J7LJ00_9MAGN</name>
<gene>
    <name evidence="4" type="ORF">GIB67_015103</name>
</gene>
<dbReference type="PANTHER" id="PTHR19375">
    <property type="entry name" value="HEAT SHOCK PROTEIN 70KDA"/>
    <property type="match status" value="1"/>
</dbReference>
<sequence length="486" mass="53776">MYVVHNSKVTSKQVNVPIFVPRNNPTANNGVNSRRESISTEKTNLSMVRKLTDIRNPTGSKYQTAKLTIRAESEPLRSKTNCVDNSVAPNFHFSLFTKQEASETSGDTHVSINSVAKKYGRTMSPDVPLSSSHEICPEPHSDSKGKSSSIIIKGAQLGRTRSLVQRWEKRETLNNESPTASGSIDTIPETSTLSHTSIERACAMAELFVLRLMPEPTAVALLYGQHQQQTVYDNMGRESSHIGEEDIVQNIMHHPLANMDSLFLSHRNNEMKAMGLLRVPTQDAVIKLSSQDIVMIDVDLENGFRICTVLWRPEFEEVNRKVFEKCESLVEQCVFAVRVYVEDISDVILVGEYSNIPKVKSLVLELCKKDEAYMGMDPLEAVVCSAALEGAVASGVSNLLGSLDLLTIQATPQSLGIEADGHTCVPIIPRNMTMPARKGMWFTTTRDNQTEVLIVVYEGEGKKVDEIRILGYFKIIGIPSAPKGIP</sequence>
<evidence type="ECO:0000256" key="1">
    <source>
        <dbReference type="ARBA" id="ARBA00022741"/>
    </source>
</evidence>
<organism evidence="4 5">
    <name type="scientific">Kingdonia uniflora</name>
    <dbReference type="NCBI Taxonomy" id="39325"/>
    <lineage>
        <taxon>Eukaryota</taxon>
        <taxon>Viridiplantae</taxon>
        <taxon>Streptophyta</taxon>
        <taxon>Embryophyta</taxon>
        <taxon>Tracheophyta</taxon>
        <taxon>Spermatophyta</taxon>
        <taxon>Magnoliopsida</taxon>
        <taxon>Ranunculales</taxon>
        <taxon>Circaeasteraceae</taxon>
        <taxon>Kingdonia</taxon>
    </lineage>
</organism>
<dbReference type="Pfam" id="PF00012">
    <property type="entry name" value="HSP70"/>
    <property type="match status" value="1"/>
</dbReference>
<reference evidence="4 5" key="1">
    <citation type="journal article" date="2020" name="IScience">
        <title>Genome Sequencing of the Endangered Kingdonia uniflora (Circaeasteraceae, Ranunculales) Reveals Potential Mechanisms of Evolutionary Specialization.</title>
        <authorList>
            <person name="Sun Y."/>
            <person name="Deng T."/>
            <person name="Zhang A."/>
            <person name="Moore M.J."/>
            <person name="Landis J.B."/>
            <person name="Lin N."/>
            <person name="Zhang H."/>
            <person name="Zhang X."/>
            <person name="Huang J."/>
            <person name="Zhang X."/>
            <person name="Sun H."/>
            <person name="Wang H."/>
        </authorList>
    </citation>
    <scope>NUCLEOTIDE SEQUENCE [LARGE SCALE GENOMIC DNA]</scope>
    <source>
        <strain evidence="4">TB1705</strain>
        <tissue evidence="4">Leaf</tissue>
    </source>
</reference>
<feature type="region of interest" description="Disordered" evidence="3">
    <location>
        <begin position="123"/>
        <end position="151"/>
    </location>
</feature>